<accession>A0ABN6N275</accession>
<feature type="chain" id="PRO_5047516578" description="Transporter" evidence="2">
    <location>
        <begin position="22"/>
        <end position="310"/>
    </location>
</feature>
<sequence>MPSRSCPRLALLALAATLALASPPAARACSVCGCGDPQLDASDPAAASGRFRLQLASEYLSMDAGTEGAPGSTDHLKQVSLRADAVWSPAEWLSLLARVPYVRKDLTTTGPGAQGPGSSLSGLGDAELGARITLLSRVDLGRGRSHGLALTGGASLPTGSNDARRGGERLDEHGQLGTGSFGPYAGLHYAFSQGDWYAFASVTGRFHTVNGFGYQYGEALLWTAEAQYRLGQRVAVSLGLDGREAWADLDHGLAVESTGGLVLAASPAAYLSVGGGMWLGVRAQLPFYARLRGEQSVGPVLVGGVQYQAL</sequence>
<evidence type="ECO:0000313" key="4">
    <source>
        <dbReference type="Proteomes" id="UP001162734"/>
    </source>
</evidence>
<organism evidence="3 4">
    <name type="scientific">Anaeromyxobacter paludicola</name>
    <dbReference type="NCBI Taxonomy" id="2918171"/>
    <lineage>
        <taxon>Bacteria</taxon>
        <taxon>Pseudomonadati</taxon>
        <taxon>Myxococcota</taxon>
        <taxon>Myxococcia</taxon>
        <taxon>Myxococcales</taxon>
        <taxon>Cystobacterineae</taxon>
        <taxon>Anaeromyxobacteraceae</taxon>
        <taxon>Anaeromyxobacter</taxon>
    </lineage>
</organism>
<evidence type="ECO:0000256" key="1">
    <source>
        <dbReference type="SAM" id="MobiDB-lite"/>
    </source>
</evidence>
<feature type="region of interest" description="Disordered" evidence="1">
    <location>
        <begin position="149"/>
        <end position="168"/>
    </location>
</feature>
<proteinExistence type="predicted"/>
<evidence type="ECO:0008006" key="5">
    <source>
        <dbReference type="Google" id="ProtNLM"/>
    </source>
</evidence>
<protein>
    <recommendedName>
        <fullName evidence="5">Transporter</fullName>
    </recommendedName>
</protein>
<evidence type="ECO:0000256" key="2">
    <source>
        <dbReference type="SAM" id="SignalP"/>
    </source>
</evidence>
<reference evidence="4" key="1">
    <citation type="journal article" date="2022" name="Int. J. Syst. Evol. Microbiol.">
        <title>Anaeromyxobacter oryzae sp. nov., Anaeromyxobacter diazotrophicus sp. nov. and Anaeromyxobacter paludicola sp. nov., isolated from paddy soils.</title>
        <authorList>
            <person name="Itoh H."/>
            <person name="Xu Z."/>
            <person name="Mise K."/>
            <person name="Masuda Y."/>
            <person name="Ushijima N."/>
            <person name="Hayakawa C."/>
            <person name="Shiratori Y."/>
            <person name="Senoo K."/>
        </authorList>
    </citation>
    <scope>NUCLEOTIDE SEQUENCE [LARGE SCALE GENOMIC DNA]</scope>
    <source>
        <strain evidence="4">Red630</strain>
    </source>
</reference>
<dbReference type="EMBL" id="AP025592">
    <property type="protein sequence ID" value="BDG07314.1"/>
    <property type="molecule type" value="Genomic_DNA"/>
</dbReference>
<keyword evidence="4" id="KW-1185">Reference proteome</keyword>
<feature type="signal peptide" evidence="2">
    <location>
        <begin position="1"/>
        <end position="21"/>
    </location>
</feature>
<dbReference type="Proteomes" id="UP001162734">
    <property type="component" value="Chromosome"/>
</dbReference>
<name>A0ABN6N275_9BACT</name>
<dbReference type="Pfam" id="PF13557">
    <property type="entry name" value="Phenol_MetA_deg"/>
    <property type="match status" value="1"/>
</dbReference>
<gene>
    <name evidence="3" type="ORF">AMPC_04270</name>
</gene>
<dbReference type="InterPro" id="IPR025737">
    <property type="entry name" value="FApF"/>
</dbReference>
<keyword evidence="2" id="KW-0732">Signal</keyword>
<evidence type="ECO:0000313" key="3">
    <source>
        <dbReference type="EMBL" id="BDG07314.1"/>
    </source>
</evidence>